<dbReference type="GO" id="GO:0005829">
    <property type="term" value="C:cytosol"/>
    <property type="evidence" value="ECO:0007669"/>
    <property type="project" value="UniProtKB-SubCell"/>
</dbReference>
<keyword evidence="20" id="KW-0238">DNA-binding</keyword>
<keyword evidence="9" id="KW-0021">Allosteric enzyme</keyword>
<evidence type="ECO:0000259" key="37">
    <source>
        <dbReference type="PROSITE" id="PS51060"/>
    </source>
</evidence>
<dbReference type="GO" id="GO:0005730">
    <property type="term" value="C:nucleolus"/>
    <property type="evidence" value="ECO:0007669"/>
    <property type="project" value="UniProtKB-SubCell"/>
</dbReference>
<comment type="catalytic activity">
    <reaction evidence="33">
        <text>L-histidyl-[protein] + NAD(+) = N(tele)-(ADP-D-ribosyl)-L-histidyl-[protein] + nicotinamide + H(+)</text>
        <dbReference type="Rhea" id="RHEA:72071"/>
        <dbReference type="Rhea" id="RHEA-COMP:9745"/>
        <dbReference type="Rhea" id="RHEA-COMP:18085"/>
        <dbReference type="ChEBI" id="CHEBI:15378"/>
        <dbReference type="ChEBI" id="CHEBI:17154"/>
        <dbReference type="ChEBI" id="CHEBI:29979"/>
        <dbReference type="ChEBI" id="CHEBI:57540"/>
        <dbReference type="ChEBI" id="CHEBI:191398"/>
    </reaction>
    <physiologicalReaction direction="left-to-right" evidence="33">
        <dbReference type="Rhea" id="RHEA:72072"/>
    </physiologicalReaction>
</comment>
<evidence type="ECO:0000256" key="23">
    <source>
        <dbReference type="ARBA" id="ARBA00023242"/>
    </source>
</evidence>
<evidence type="ECO:0000256" key="21">
    <source>
        <dbReference type="ARBA" id="ARBA00023163"/>
    </source>
</evidence>
<evidence type="ECO:0000256" key="10">
    <source>
        <dbReference type="ARBA" id="ARBA00022588"/>
    </source>
</evidence>
<comment type="catalytic activity">
    <reaction evidence="32">
        <text>NAD(+) + (ADP-D-ribosyl)n-acceptor = nicotinamide + (ADP-D-ribosyl)n+1-acceptor + H(+).</text>
        <dbReference type="EC" id="2.4.2.30"/>
    </reaction>
</comment>
<dbReference type="InterPro" id="IPR036616">
    <property type="entry name" value="Poly(ADP-ribose)pol_reg_dom_sf"/>
</dbReference>
<evidence type="ECO:0000256" key="24">
    <source>
        <dbReference type="ARBA" id="ARBA00024159"/>
    </source>
</evidence>
<proteinExistence type="inferred from homology"/>
<evidence type="ECO:0000313" key="39">
    <source>
        <dbReference type="Proteomes" id="UP000314982"/>
    </source>
</evidence>
<evidence type="ECO:0000256" key="22">
    <source>
        <dbReference type="ARBA" id="ARBA00023204"/>
    </source>
</evidence>
<comment type="catalytic activity">
    <reaction evidence="34">
        <text>L-tyrosyl-[protein] + NAD(+) = O-(ADP-D-ribosyl)-L-tyrosyl-[protein] + nicotinamide + H(+)</text>
        <dbReference type="Rhea" id="RHEA:58236"/>
        <dbReference type="Rhea" id="RHEA-COMP:10136"/>
        <dbReference type="Rhea" id="RHEA-COMP:15092"/>
        <dbReference type="ChEBI" id="CHEBI:15378"/>
        <dbReference type="ChEBI" id="CHEBI:17154"/>
        <dbReference type="ChEBI" id="CHEBI:46858"/>
        <dbReference type="ChEBI" id="CHEBI:57540"/>
        <dbReference type="ChEBI" id="CHEBI:142557"/>
    </reaction>
    <physiologicalReaction direction="left-to-right" evidence="34">
        <dbReference type="Rhea" id="RHEA:58237"/>
    </physiologicalReaction>
</comment>
<keyword evidence="13" id="KW-0548">Nucleotidyltransferase</keyword>
<dbReference type="EC" id="2.4.2.30" evidence="4"/>
<evidence type="ECO:0000256" key="27">
    <source>
        <dbReference type="ARBA" id="ARBA00030905"/>
    </source>
</evidence>
<keyword evidence="10" id="KW-0399">Innate immunity</keyword>
<keyword evidence="39" id="KW-1185">Reference proteome</keyword>
<keyword evidence="16" id="KW-0013">ADP-ribosylation</keyword>
<comment type="catalytic activity">
    <reaction evidence="25">
        <text>L-aspartyl-[protein] + NAD(+) = 4-O-(ADP-D-ribosyl)-L-aspartyl-[protein] + nicotinamide</text>
        <dbReference type="Rhea" id="RHEA:54424"/>
        <dbReference type="Rhea" id="RHEA-COMP:9867"/>
        <dbReference type="Rhea" id="RHEA-COMP:13832"/>
        <dbReference type="ChEBI" id="CHEBI:17154"/>
        <dbReference type="ChEBI" id="CHEBI:29961"/>
        <dbReference type="ChEBI" id="CHEBI:57540"/>
        <dbReference type="ChEBI" id="CHEBI:138102"/>
    </reaction>
    <physiologicalReaction direction="left-to-right" evidence="25">
        <dbReference type="Rhea" id="RHEA:54425"/>
    </physiologicalReaction>
</comment>
<reference evidence="38" key="3">
    <citation type="submission" date="2025-09" db="UniProtKB">
        <authorList>
            <consortium name="Ensembl"/>
        </authorList>
    </citation>
    <scope>IDENTIFICATION</scope>
</reference>
<evidence type="ECO:0000256" key="26">
    <source>
        <dbReference type="ARBA" id="ARBA00024347"/>
    </source>
</evidence>
<evidence type="ECO:0000256" key="8">
    <source>
        <dbReference type="ARBA" id="ARBA00022499"/>
    </source>
</evidence>
<sequence length="141" mass="15889">MKKAMIDLQKMPLRKLSKRQIQSAYALLNEVQKAVSCQFLRVPHSGPVQLLLHPHTSQLWHEETTTAEHPGLHSAKVQMLDNLLDIGVAYSMLRGGAEDNNKDPIDINYAKLKTKIEVADKTTKEAEIILQYVKNTHAATH</sequence>
<evidence type="ECO:0000256" key="16">
    <source>
        <dbReference type="ARBA" id="ARBA00022765"/>
    </source>
</evidence>
<dbReference type="PANTHER" id="PTHR10459">
    <property type="entry name" value="DNA LIGASE"/>
    <property type="match status" value="1"/>
</dbReference>
<evidence type="ECO:0000256" key="3">
    <source>
        <dbReference type="ARBA" id="ARBA00004604"/>
    </source>
</evidence>
<evidence type="ECO:0000256" key="32">
    <source>
        <dbReference type="ARBA" id="ARBA00033987"/>
    </source>
</evidence>
<evidence type="ECO:0000256" key="30">
    <source>
        <dbReference type="ARBA" id="ARBA00032694"/>
    </source>
</evidence>
<keyword evidence="21" id="KW-0804">Transcription</keyword>
<evidence type="ECO:0000256" key="28">
    <source>
        <dbReference type="ARBA" id="ARBA00030986"/>
    </source>
</evidence>
<evidence type="ECO:0000256" key="11">
    <source>
        <dbReference type="ARBA" id="ARBA00022676"/>
    </source>
</evidence>
<protein>
    <recommendedName>
        <fullName evidence="5">Poly [ADP-ribose] polymerase 1</fullName>
        <ecNumber evidence="4">2.4.2.30</ecNumber>
    </recommendedName>
    <alternativeName>
        <fullName evidence="27">ADP-ribosyltransferase diphtheria toxin-like 1</fullName>
    </alternativeName>
    <alternativeName>
        <fullName evidence="30">DNA ADP-ribosyltransferase PARP1</fullName>
    </alternativeName>
    <alternativeName>
        <fullName evidence="28">NAD(+) ADP-ribosyltransferase 1</fullName>
    </alternativeName>
    <alternativeName>
        <fullName evidence="31">Poly[ADP-ribose] synthase 1</fullName>
    </alternativeName>
    <alternativeName>
        <fullName evidence="29">Protein poly-ADP-ribosyltransferase PARP1</fullName>
    </alternativeName>
</protein>
<dbReference type="InterPro" id="IPR050800">
    <property type="entry name" value="ARTD/PARP"/>
</dbReference>
<keyword evidence="12" id="KW-0808">Transferase</keyword>
<dbReference type="InterPro" id="IPR004102">
    <property type="entry name" value="Poly(ADP-ribose)pol_reg_dom"/>
</dbReference>
<dbReference type="GO" id="GO:1990404">
    <property type="term" value="F:NAD+-protein mono-ADP-ribosyltransferase activity"/>
    <property type="evidence" value="ECO:0007669"/>
    <property type="project" value="TreeGrafter"/>
</dbReference>
<evidence type="ECO:0000256" key="34">
    <source>
        <dbReference type="ARBA" id="ARBA00048339"/>
    </source>
</evidence>
<accession>A0A4W5KA37</accession>
<organism evidence="38 39">
    <name type="scientific">Hucho hucho</name>
    <name type="common">huchen</name>
    <dbReference type="NCBI Taxonomy" id="62062"/>
    <lineage>
        <taxon>Eukaryota</taxon>
        <taxon>Metazoa</taxon>
        <taxon>Chordata</taxon>
        <taxon>Craniata</taxon>
        <taxon>Vertebrata</taxon>
        <taxon>Euteleostomi</taxon>
        <taxon>Actinopterygii</taxon>
        <taxon>Neopterygii</taxon>
        <taxon>Teleostei</taxon>
        <taxon>Protacanthopterygii</taxon>
        <taxon>Salmoniformes</taxon>
        <taxon>Salmonidae</taxon>
        <taxon>Salmoninae</taxon>
        <taxon>Hucho</taxon>
    </lineage>
</organism>
<keyword evidence="15" id="KW-0227">DNA damage</keyword>
<dbReference type="Gene3D" id="1.20.142.10">
    <property type="entry name" value="Poly(ADP-ribose) polymerase, regulatory domain"/>
    <property type="match status" value="1"/>
</dbReference>
<dbReference type="GO" id="GO:0045087">
    <property type="term" value="P:innate immune response"/>
    <property type="evidence" value="ECO:0007669"/>
    <property type="project" value="UniProtKB-KW"/>
</dbReference>
<dbReference type="GeneTree" id="ENSGT00940000156058"/>
<evidence type="ECO:0000313" key="38">
    <source>
        <dbReference type="Ensembl" id="ENSHHUP00000007390.1"/>
    </source>
</evidence>
<comment type="catalytic activity">
    <reaction evidence="24">
        <text>L-glutamyl-[protein] + NAD(+) = 5-O-(ADP-D-ribosyl)-L-glutamyl-[protein] + nicotinamide</text>
        <dbReference type="Rhea" id="RHEA:58224"/>
        <dbReference type="Rhea" id="RHEA-COMP:10208"/>
        <dbReference type="Rhea" id="RHEA-COMP:15089"/>
        <dbReference type="ChEBI" id="CHEBI:17154"/>
        <dbReference type="ChEBI" id="CHEBI:29973"/>
        <dbReference type="ChEBI" id="CHEBI:57540"/>
        <dbReference type="ChEBI" id="CHEBI:142540"/>
    </reaction>
    <physiologicalReaction direction="left-to-right" evidence="24">
        <dbReference type="Rhea" id="RHEA:58225"/>
    </physiologicalReaction>
</comment>
<evidence type="ECO:0000256" key="33">
    <source>
        <dbReference type="ARBA" id="ARBA00048241"/>
    </source>
</evidence>
<dbReference type="STRING" id="62062.ENSHHUP00000007390"/>
<comment type="similarity">
    <text evidence="26">Belongs to the ARTD/PARP family.</text>
</comment>
<evidence type="ECO:0000256" key="1">
    <source>
        <dbReference type="ARBA" id="ARBA00004286"/>
    </source>
</evidence>
<dbReference type="PROSITE" id="PS51059">
    <property type="entry name" value="PARP_CATALYTIC"/>
    <property type="match status" value="1"/>
</dbReference>
<dbReference type="GO" id="GO:0006302">
    <property type="term" value="P:double-strand break repair"/>
    <property type="evidence" value="ECO:0007669"/>
    <property type="project" value="TreeGrafter"/>
</dbReference>
<evidence type="ECO:0000256" key="29">
    <source>
        <dbReference type="ARBA" id="ARBA00031228"/>
    </source>
</evidence>
<keyword evidence="14" id="KW-0677">Repeat</keyword>
<keyword evidence="17" id="KW-0391">Immunity</keyword>
<dbReference type="GO" id="GO:0070212">
    <property type="term" value="P:protein poly-ADP-ribosylation"/>
    <property type="evidence" value="ECO:0007669"/>
    <property type="project" value="TreeGrafter"/>
</dbReference>
<keyword evidence="11" id="KW-0328">Glycosyltransferase</keyword>
<feature type="domain" description="PARP alpha-helical" evidence="37">
    <location>
        <begin position="1"/>
        <end position="94"/>
    </location>
</feature>
<evidence type="ECO:0000256" key="5">
    <source>
        <dbReference type="ARBA" id="ARBA00017163"/>
    </source>
</evidence>
<name>A0A4W5KA37_9TELE</name>
<keyword evidence="18" id="KW-0805">Transcription regulation</keyword>
<evidence type="ECO:0000256" key="35">
    <source>
        <dbReference type="ARBA" id="ARBA00048575"/>
    </source>
</evidence>
<evidence type="ECO:0000256" key="6">
    <source>
        <dbReference type="ARBA" id="ARBA00022454"/>
    </source>
</evidence>
<evidence type="ECO:0000256" key="18">
    <source>
        <dbReference type="ARBA" id="ARBA00023015"/>
    </source>
</evidence>
<keyword evidence="19" id="KW-0520">NAD</keyword>
<evidence type="ECO:0000256" key="25">
    <source>
        <dbReference type="ARBA" id="ARBA00024164"/>
    </source>
</evidence>
<evidence type="ECO:0000256" key="19">
    <source>
        <dbReference type="ARBA" id="ARBA00023027"/>
    </source>
</evidence>
<reference evidence="38" key="2">
    <citation type="submission" date="2025-08" db="UniProtKB">
        <authorList>
            <consortium name="Ensembl"/>
        </authorList>
    </citation>
    <scope>IDENTIFICATION</scope>
</reference>
<evidence type="ECO:0000256" key="4">
    <source>
        <dbReference type="ARBA" id="ARBA00012020"/>
    </source>
</evidence>
<feature type="domain" description="PARP catalytic" evidence="36">
    <location>
        <begin position="103"/>
        <end position="141"/>
    </location>
</feature>
<evidence type="ECO:0000256" key="31">
    <source>
        <dbReference type="ARBA" id="ARBA00032956"/>
    </source>
</evidence>
<evidence type="ECO:0000256" key="13">
    <source>
        <dbReference type="ARBA" id="ARBA00022695"/>
    </source>
</evidence>
<evidence type="ECO:0000256" key="7">
    <source>
        <dbReference type="ARBA" id="ARBA00022490"/>
    </source>
</evidence>
<dbReference type="SUPFAM" id="SSF47587">
    <property type="entry name" value="Domain of poly(ADP-ribose) polymerase"/>
    <property type="match status" value="1"/>
</dbReference>
<dbReference type="GO" id="GO:0003677">
    <property type="term" value="F:DNA binding"/>
    <property type="evidence" value="ECO:0007669"/>
    <property type="project" value="UniProtKB-KW"/>
</dbReference>
<dbReference type="GO" id="GO:0016779">
    <property type="term" value="F:nucleotidyltransferase activity"/>
    <property type="evidence" value="ECO:0007669"/>
    <property type="project" value="UniProtKB-KW"/>
</dbReference>
<keyword evidence="22" id="KW-0234">DNA repair</keyword>
<evidence type="ECO:0000256" key="12">
    <source>
        <dbReference type="ARBA" id="ARBA00022679"/>
    </source>
</evidence>
<keyword evidence="7" id="KW-0963">Cytoplasm</keyword>
<dbReference type="AlphaFoldDB" id="A0A4W5KA37"/>
<dbReference type="GO" id="GO:0005694">
    <property type="term" value="C:chromosome"/>
    <property type="evidence" value="ECO:0007669"/>
    <property type="project" value="UniProtKB-SubCell"/>
</dbReference>
<evidence type="ECO:0000256" key="17">
    <source>
        <dbReference type="ARBA" id="ARBA00022859"/>
    </source>
</evidence>
<evidence type="ECO:0000259" key="36">
    <source>
        <dbReference type="PROSITE" id="PS51059"/>
    </source>
</evidence>
<evidence type="ECO:0000256" key="15">
    <source>
        <dbReference type="ARBA" id="ARBA00022763"/>
    </source>
</evidence>
<dbReference type="PROSITE" id="PS51060">
    <property type="entry name" value="PARP_ALPHA_HD"/>
    <property type="match status" value="1"/>
</dbReference>
<keyword evidence="23" id="KW-0539">Nucleus</keyword>
<evidence type="ECO:0000256" key="20">
    <source>
        <dbReference type="ARBA" id="ARBA00023125"/>
    </source>
</evidence>
<comment type="catalytic activity">
    <reaction evidence="35">
        <text>L-seryl-[protein] + NAD(+) = O-(ADP-D-ribosyl)-L-seryl-[protein] + nicotinamide + H(+)</text>
        <dbReference type="Rhea" id="RHEA:58232"/>
        <dbReference type="Rhea" id="RHEA-COMP:9863"/>
        <dbReference type="Rhea" id="RHEA-COMP:15091"/>
        <dbReference type="ChEBI" id="CHEBI:15378"/>
        <dbReference type="ChEBI" id="CHEBI:17154"/>
        <dbReference type="ChEBI" id="CHEBI:29999"/>
        <dbReference type="ChEBI" id="CHEBI:57540"/>
        <dbReference type="ChEBI" id="CHEBI:142556"/>
    </reaction>
    <physiologicalReaction direction="left-to-right" evidence="35">
        <dbReference type="Rhea" id="RHEA:58233"/>
    </physiologicalReaction>
</comment>
<dbReference type="GO" id="GO:0003950">
    <property type="term" value="F:NAD+ poly-ADP-ribosyltransferase activity"/>
    <property type="evidence" value="ECO:0007669"/>
    <property type="project" value="UniProtKB-EC"/>
</dbReference>
<keyword evidence="6" id="KW-0158">Chromosome</keyword>
<evidence type="ECO:0000256" key="9">
    <source>
        <dbReference type="ARBA" id="ARBA00022533"/>
    </source>
</evidence>
<reference evidence="39" key="1">
    <citation type="submission" date="2018-06" db="EMBL/GenBank/DDBJ databases">
        <title>Genome assembly of Danube salmon.</title>
        <authorList>
            <person name="Macqueen D.J."/>
            <person name="Gundappa M.K."/>
        </authorList>
    </citation>
    <scope>NUCLEOTIDE SEQUENCE [LARGE SCALE GENOMIC DNA]</scope>
</reference>
<dbReference type="Ensembl" id="ENSHHUT00000007610.1">
    <property type="protein sequence ID" value="ENSHHUP00000007390.1"/>
    <property type="gene ID" value="ENSHHUG00000004551.1"/>
</dbReference>
<dbReference type="PANTHER" id="PTHR10459:SF112">
    <property type="entry name" value="POLY [ADP-RIBOSE] POLYMERASE 1"/>
    <property type="match status" value="1"/>
</dbReference>
<evidence type="ECO:0000256" key="2">
    <source>
        <dbReference type="ARBA" id="ARBA00004514"/>
    </source>
</evidence>
<comment type="subcellular location">
    <subcellularLocation>
        <location evidence="1">Chromosome</location>
    </subcellularLocation>
    <subcellularLocation>
        <location evidence="2">Cytoplasm</location>
        <location evidence="2">Cytosol</location>
    </subcellularLocation>
    <subcellularLocation>
        <location evidence="3">Nucleus</location>
        <location evidence="3">Nucleolus</location>
    </subcellularLocation>
</comment>
<dbReference type="InterPro" id="IPR012317">
    <property type="entry name" value="Poly(ADP-ribose)pol_cat_dom"/>
</dbReference>
<evidence type="ECO:0000256" key="14">
    <source>
        <dbReference type="ARBA" id="ARBA00022737"/>
    </source>
</evidence>
<dbReference type="Proteomes" id="UP000314982">
    <property type="component" value="Unassembled WGS sequence"/>
</dbReference>
<keyword evidence="8" id="KW-1017">Isopeptide bond</keyword>
<dbReference type="Pfam" id="PF02877">
    <property type="entry name" value="PARP_reg"/>
    <property type="match status" value="1"/>
</dbReference>